<dbReference type="RefSeq" id="WP_096611295.1">
    <property type="nucleotide sequence ID" value="NZ_NWVD01000002.1"/>
</dbReference>
<dbReference type="EMBL" id="NWVD01000002">
    <property type="protein sequence ID" value="PCG09665.1"/>
    <property type="molecule type" value="Genomic_DNA"/>
</dbReference>
<organism evidence="1 2">
    <name type="scientific">Sphingomonas ginsenosidimutans</name>
    <dbReference type="NCBI Taxonomy" id="862134"/>
    <lineage>
        <taxon>Bacteria</taxon>
        <taxon>Pseudomonadati</taxon>
        <taxon>Pseudomonadota</taxon>
        <taxon>Alphaproteobacteria</taxon>
        <taxon>Sphingomonadales</taxon>
        <taxon>Sphingomonadaceae</taxon>
        <taxon>Sphingomonas</taxon>
    </lineage>
</organism>
<comment type="caution">
    <text evidence="1">The sequence shown here is derived from an EMBL/GenBank/DDBJ whole genome shotgun (WGS) entry which is preliminary data.</text>
</comment>
<dbReference type="AlphaFoldDB" id="A0A2A4I152"/>
<gene>
    <name evidence="1" type="ORF">COA17_07345</name>
</gene>
<reference evidence="1 2" key="1">
    <citation type="submission" date="2017-09" db="EMBL/GenBank/DDBJ databases">
        <title>Sphingomonas ginsenosidimutans KACC 14949, whole genome shotgun sequence.</title>
        <authorList>
            <person name="Feng G."/>
            <person name="Zhu H."/>
        </authorList>
    </citation>
    <scope>NUCLEOTIDE SEQUENCE [LARGE SCALE GENOMIC DNA]</scope>
    <source>
        <strain evidence="1 2">KACC 14949</strain>
    </source>
</reference>
<protein>
    <submittedName>
        <fullName evidence="1">Uncharacterized protein</fullName>
    </submittedName>
</protein>
<evidence type="ECO:0000313" key="1">
    <source>
        <dbReference type="EMBL" id="PCG09665.1"/>
    </source>
</evidence>
<accession>A0A2A4I152</accession>
<proteinExistence type="predicted"/>
<dbReference type="Proteomes" id="UP000218784">
    <property type="component" value="Unassembled WGS sequence"/>
</dbReference>
<sequence>MSKVLKTAAIVVGAVALVATGIGAVAGAGIGLGLSTSTLATIATVGKVATVAGAALSIGAMTTAKPPPVTGNQTSFSANPDDGLPLILGRMAGRGSVRWRASP</sequence>
<keyword evidence="2" id="KW-1185">Reference proteome</keyword>
<evidence type="ECO:0000313" key="2">
    <source>
        <dbReference type="Proteomes" id="UP000218784"/>
    </source>
</evidence>
<name>A0A2A4I152_9SPHN</name>